<protein>
    <submittedName>
        <fullName evidence="2">Uncharacterized protein</fullName>
    </submittedName>
</protein>
<evidence type="ECO:0000256" key="1">
    <source>
        <dbReference type="SAM" id="MobiDB-lite"/>
    </source>
</evidence>
<dbReference type="AlphaFoldDB" id="A0A1B6HJS2"/>
<evidence type="ECO:0000313" key="2">
    <source>
        <dbReference type="EMBL" id="JAS74956.1"/>
    </source>
</evidence>
<proteinExistence type="predicted"/>
<gene>
    <name evidence="2" type="ORF">g.355</name>
</gene>
<dbReference type="EMBL" id="GECU01032750">
    <property type="protein sequence ID" value="JAS74956.1"/>
    <property type="molecule type" value="Transcribed_RNA"/>
</dbReference>
<feature type="non-terminal residue" evidence="2">
    <location>
        <position position="116"/>
    </location>
</feature>
<feature type="non-terminal residue" evidence="2">
    <location>
        <position position="1"/>
    </location>
</feature>
<name>A0A1B6HJS2_9HEMI</name>
<feature type="region of interest" description="Disordered" evidence="1">
    <location>
        <begin position="1"/>
        <end position="75"/>
    </location>
</feature>
<accession>A0A1B6HJS2</accession>
<feature type="compositionally biased region" description="Basic and acidic residues" evidence="1">
    <location>
        <begin position="15"/>
        <end position="40"/>
    </location>
</feature>
<organism evidence="2">
    <name type="scientific">Homalodisca liturata</name>
    <dbReference type="NCBI Taxonomy" id="320908"/>
    <lineage>
        <taxon>Eukaryota</taxon>
        <taxon>Metazoa</taxon>
        <taxon>Ecdysozoa</taxon>
        <taxon>Arthropoda</taxon>
        <taxon>Hexapoda</taxon>
        <taxon>Insecta</taxon>
        <taxon>Pterygota</taxon>
        <taxon>Neoptera</taxon>
        <taxon>Paraneoptera</taxon>
        <taxon>Hemiptera</taxon>
        <taxon>Auchenorrhyncha</taxon>
        <taxon>Membracoidea</taxon>
        <taxon>Cicadellidae</taxon>
        <taxon>Cicadellinae</taxon>
        <taxon>Proconiini</taxon>
        <taxon>Homalodisca</taxon>
    </lineage>
</organism>
<feature type="compositionally biased region" description="Low complexity" evidence="1">
    <location>
        <begin position="43"/>
        <end position="55"/>
    </location>
</feature>
<feature type="compositionally biased region" description="Basic residues" evidence="1">
    <location>
        <begin position="1"/>
        <end position="11"/>
    </location>
</feature>
<reference evidence="2" key="1">
    <citation type="submission" date="2015-11" db="EMBL/GenBank/DDBJ databases">
        <title>De novo transcriptome assembly of four potential Pierce s Disease insect vectors from Arizona vineyards.</title>
        <authorList>
            <person name="Tassone E.E."/>
        </authorList>
    </citation>
    <scope>NUCLEOTIDE SEQUENCE</scope>
</reference>
<sequence>LDLAGLRRHPPRCYLQERRQPPRAREDGVRQDQGHSRGEEGQEAQMPRMQQAAAQHRGDAARSLLEAHAGAEEDHASVRVHTLWRLRLSEDCLCLFDRGGEASQKGRAINIMALQK</sequence>